<proteinExistence type="predicted"/>
<dbReference type="AlphaFoldDB" id="A0ABD1S1H0"/>
<name>A0ABD1S1H0_9LAMI</name>
<evidence type="ECO:0000313" key="2">
    <source>
        <dbReference type="Proteomes" id="UP001604277"/>
    </source>
</evidence>
<organism evidence="1 2">
    <name type="scientific">Forsythia ovata</name>
    <dbReference type="NCBI Taxonomy" id="205694"/>
    <lineage>
        <taxon>Eukaryota</taxon>
        <taxon>Viridiplantae</taxon>
        <taxon>Streptophyta</taxon>
        <taxon>Embryophyta</taxon>
        <taxon>Tracheophyta</taxon>
        <taxon>Spermatophyta</taxon>
        <taxon>Magnoliopsida</taxon>
        <taxon>eudicotyledons</taxon>
        <taxon>Gunneridae</taxon>
        <taxon>Pentapetalae</taxon>
        <taxon>asterids</taxon>
        <taxon>lamiids</taxon>
        <taxon>Lamiales</taxon>
        <taxon>Oleaceae</taxon>
        <taxon>Forsythieae</taxon>
        <taxon>Forsythia</taxon>
    </lineage>
</organism>
<dbReference type="EMBL" id="JBFOLJ010000011">
    <property type="protein sequence ID" value="KAL2494569.1"/>
    <property type="molecule type" value="Genomic_DNA"/>
</dbReference>
<comment type="caution">
    <text evidence="1">The sequence shown here is derived from an EMBL/GenBank/DDBJ whole genome shotgun (WGS) entry which is preliminary data.</text>
</comment>
<sequence length="139" mass="16029">MSWKIGVGQISVWFDRWIGDKPLYTKYLHLNHSSFEVQKFIRGTEWERRKLSSILHAEMVRDILRIPAYFSASYNIVWTLTNNGTFTTASCWDIISPRITNPLSNLFGIKPSHLKFHSSFGKCGTIGLFVDAIVQSRMT</sequence>
<accession>A0ABD1S1H0</accession>
<evidence type="ECO:0000313" key="1">
    <source>
        <dbReference type="EMBL" id="KAL2494569.1"/>
    </source>
</evidence>
<gene>
    <name evidence="1" type="ORF">Fot_38326</name>
</gene>
<reference evidence="2" key="1">
    <citation type="submission" date="2024-07" db="EMBL/GenBank/DDBJ databases">
        <title>Two chromosome-level genome assemblies of Korean endemic species Abeliophyllum distichum and Forsythia ovata (Oleaceae).</title>
        <authorList>
            <person name="Jang H."/>
        </authorList>
    </citation>
    <scope>NUCLEOTIDE SEQUENCE [LARGE SCALE GENOMIC DNA]</scope>
</reference>
<dbReference type="Proteomes" id="UP001604277">
    <property type="component" value="Unassembled WGS sequence"/>
</dbReference>
<protein>
    <submittedName>
        <fullName evidence="1">Zf-RVT domain-containing protein</fullName>
    </submittedName>
</protein>
<keyword evidence="2" id="KW-1185">Reference proteome</keyword>